<evidence type="ECO:0000313" key="10">
    <source>
        <dbReference type="Proteomes" id="UP000177445"/>
    </source>
</evidence>
<dbReference type="RefSeq" id="WP_070964901.1">
    <property type="nucleotide sequence ID" value="NZ_CP017715.1"/>
</dbReference>
<dbReference type="PANTHER" id="PTHR42865:SF7">
    <property type="entry name" value="PROTON_GLUTAMATE-ASPARTATE SYMPORTER"/>
    <property type="match status" value="1"/>
</dbReference>
<evidence type="ECO:0000256" key="7">
    <source>
        <dbReference type="ARBA" id="ARBA00023136"/>
    </source>
</evidence>
<feature type="transmembrane region" description="Helical" evidence="8">
    <location>
        <begin position="387"/>
        <end position="410"/>
    </location>
</feature>
<feature type="transmembrane region" description="Helical" evidence="8">
    <location>
        <begin position="362"/>
        <end position="381"/>
    </location>
</feature>
<feature type="transmembrane region" description="Helical" evidence="8">
    <location>
        <begin position="225"/>
        <end position="244"/>
    </location>
</feature>
<organism evidence="9 10">
    <name type="scientific">Marinobacter salinus</name>
    <dbReference type="NCBI Taxonomy" id="1874317"/>
    <lineage>
        <taxon>Bacteria</taxon>
        <taxon>Pseudomonadati</taxon>
        <taxon>Pseudomonadota</taxon>
        <taxon>Gammaproteobacteria</taxon>
        <taxon>Pseudomonadales</taxon>
        <taxon>Marinobacteraceae</taxon>
        <taxon>Marinobacter</taxon>
    </lineage>
</organism>
<reference evidence="9 10" key="1">
    <citation type="submission" date="2016-10" db="EMBL/GenBank/DDBJ databases">
        <title>Marinobacter salinus sp. nov., a moderately halophilic bacterium isolated from a tidal flat environment.</title>
        <authorList>
            <person name="Park S.-J."/>
        </authorList>
    </citation>
    <scope>NUCLEOTIDE SEQUENCE [LARGE SCALE GENOMIC DNA]</scope>
    <source>
        <strain evidence="9 10">Hb8</strain>
    </source>
</reference>
<accession>A0A1D9GGY8</accession>
<keyword evidence="10" id="KW-1185">Reference proteome</keyword>
<proteinExistence type="predicted"/>
<evidence type="ECO:0000256" key="3">
    <source>
        <dbReference type="ARBA" id="ARBA00022475"/>
    </source>
</evidence>
<dbReference type="Pfam" id="PF00375">
    <property type="entry name" value="SDF"/>
    <property type="match status" value="1"/>
</dbReference>
<dbReference type="PANTHER" id="PTHR42865">
    <property type="entry name" value="PROTON/GLUTAMATE-ASPARTATE SYMPORTER"/>
    <property type="match status" value="1"/>
</dbReference>
<keyword evidence="3" id="KW-1003">Cell membrane</keyword>
<evidence type="ECO:0000256" key="5">
    <source>
        <dbReference type="ARBA" id="ARBA00022847"/>
    </source>
</evidence>
<dbReference type="SUPFAM" id="SSF118215">
    <property type="entry name" value="Proton glutamate symport protein"/>
    <property type="match status" value="1"/>
</dbReference>
<dbReference type="AlphaFoldDB" id="A0A1D9GGY8"/>
<feature type="transmembrane region" description="Helical" evidence="8">
    <location>
        <begin position="186"/>
        <end position="204"/>
    </location>
</feature>
<evidence type="ECO:0000313" key="9">
    <source>
        <dbReference type="EMBL" id="AOY86906.1"/>
    </source>
</evidence>
<gene>
    <name evidence="9" type="ORF">BKP64_01220</name>
</gene>
<dbReference type="OrthoDB" id="9766690at2"/>
<evidence type="ECO:0000256" key="6">
    <source>
        <dbReference type="ARBA" id="ARBA00022989"/>
    </source>
</evidence>
<keyword evidence="5" id="KW-0769">Symport</keyword>
<name>A0A1D9GGY8_9GAMM</name>
<feature type="transmembrane region" description="Helical" evidence="8">
    <location>
        <begin position="32"/>
        <end position="55"/>
    </location>
</feature>
<sequence>MTDNGNGNGSSYYPRPLRHLSSYLSGLVQGRLWLKVLVGMFLGLIVGTLLGPSVGLVEPATGTLIGNWLAFPGQLFLATIQMIVIPLVIASVVRGLAASEDLDQLRKLGLRVTGFFVITTAIAASIGLWIGSLMNPGSMMTGLAPPEASTLNGASTAAMPSVVELPKTLIGLLPGNPLDAMVEGQMLQVVIFSIIVGIALVSMAPEKSRPMLDLLDSLQQVCMTVVRWAMRLAPFAVFGLMAQLTTTIGFQAMLGMASYVATVLVGLLLMLGVYMLILKLLAGQPPIQFIKDSRDVLLLAFSTSSSAAVMPLSIRTAEDKLGVRPSVSQFVIPLGATINMNGTALYQAVATVFLAQVYGIDLSMGSMALVVAMAVGASIGSPATPGVGIVILAMVLQTVGIPPGGIALIMGVDRILDMCRTAINVTGDLVTCRLMENWSGTRLPAEPLPQEP</sequence>
<dbReference type="GO" id="GO:0006835">
    <property type="term" value="P:dicarboxylic acid transport"/>
    <property type="evidence" value="ECO:0007669"/>
    <property type="project" value="TreeGrafter"/>
</dbReference>
<dbReference type="KEGG" id="msq:BKP64_01220"/>
<feature type="transmembrane region" description="Helical" evidence="8">
    <location>
        <begin position="256"/>
        <end position="276"/>
    </location>
</feature>
<dbReference type="Proteomes" id="UP000177445">
    <property type="component" value="Chromosome"/>
</dbReference>
<dbReference type="GO" id="GO:0015293">
    <property type="term" value="F:symporter activity"/>
    <property type="evidence" value="ECO:0007669"/>
    <property type="project" value="UniProtKB-KW"/>
</dbReference>
<evidence type="ECO:0000256" key="8">
    <source>
        <dbReference type="SAM" id="Phobius"/>
    </source>
</evidence>
<dbReference type="InterPro" id="IPR001991">
    <property type="entry name" value="Na-dicarboxylate_symporter"/>
</dbReference>
<feature type="transmembrane region" description="Helical" evidence="8">
    <location>
        <begin position="108"/>
        <end position="130"/>
    </location>
</feature>
<dbReference type="FunFam" id="1.10.3860.10:FF:000001">
    <property type="entry name" value="C4-dicarboxylate transport protein"/>
    <property type="match status" value="1"/>
</dbReference>
<keyword evidence="7 8" id="KW-0472">Membrane</keyword>
<comment type="subcellular location">
    <subcellularLocation>
        <location evidence="1">Cell membrane</location>
        <topology evidence="1">Multi-pass membrane protein</topology>
    </subcellularLocation>
</comment>
<protein>
    <submittedName>
        <fullName evidence="9">Dicarboxylate/amino acid:cation symporter</fullName>
    </submittedName>
</protein>
<keyword evidence="6 8" id="KW-1133">Transmembrane helix</keyword>
<dbReference type="STRING" id="1874317.BKP64_01220"/>
<feature type="transmembrane region" description="Helical" evidence="8">
    <location>
        <begin position="75"/>
        <end position="96"/>
    </location>
</feature>
<dbReference type="InterPro" id="IPR036458">
    <property type="entry name" value="Na:dicarbo_symporter_sf"/>
</dbReference>
<dbReference type="Gene3D" id="1.10.3860.10">
    <property type="entry name" value="Sodium:dicarboxylate symporter"/>
    <property type="match status" value="1"/>
</dbReference>
<evidence type="ECO:0000256" key="1">
    <source>
        <dbReference type="ARBA" id="ARBA00004651"/>
    </source>
</evidence>
<keyword evidence="2" id="KW-0813">Transport</keyword>
<keyword evidence="4 8" id="KW-0812">Transmembrane</keyword>
<evidence type="ECO:0000256" key="2">
    <source>
        <dbReference type="ARBA" id="ARBA00022448"/>
    </source>
</evidence>
<dbReference type="PRINTS" id="PR00173">
    <property type="entry name" value="EDTRNSPORT"/>
</dbReference>
<dbReference type="EMBL" id="CP017715">
    <property type="protein sequence ID" value="AOY86906.1"/>
    <property type="molecule type" value="Genomic_DNA"/>
</dbReference>
<evidence type="ECO:0000256" key="4">
    <source>
        <dbReference type="ARBA" id="ARBA00022692"/>
    </source>
</evidence>
<dbReference type="GO" id="GO:0005886">
    <property type="term" value="C:plasma membrane"/>
    <property type="evidence" value="ECO:0007669"/>
    <property type="project" value="UniProtKB-SubCell"/>
</dbReference>